<protein>
    <recommendedName>
        <fullName evidence="3">Phage protein</fullName>
    </recommendedName>
</protein>
<comment type="caution">
    <text evidence="1">The sequence shown here is derived from an EMBL/GenBank/DDBJ whole genome shotgun (WGS) entry which is preliminary data.</text>
</comment>
<gene>
    <name evidence="1" type="ORF">ACFSY7_08235</name>
</gene>
<evidence type="ECO:0000313" key="2">
    <source>
        <dbReference type="Proteomes" id="UP001597568"/>
    </source>
</evidence>
<dbReference type="EMBL" id="JBHUOR010000041">
    <property type="protein sequence ID" value="MFD2868485.1"/>
    <property type="molecule type" value="Genomic_DNA"/>
</dbReference>
<accession>A0ABW5XZM6</accession>
<evidence type="ECO:0008006" key="3">
    <source>
        <dbReference type="Google" id="ProtNLM"/>
    </source>
</evidence>
<dbReference type="RefSeq" id="WP_380147539.1">
    <property type="nucleotide sequence ID" value="NZ_JBHUOR010000041.1"/>
</dbReference>
<name>A0ABW5XZM6_9BACL</name>
<sequence>MTNISDFQKAVCTIRGQGMACTVENFEGRMQVATIEGDGVTGGFATNVKALLMTDDELGVIRELLSFMACGYERTTFDYHCCDANEIIKKIDDLLGVPKEQ</sequence>
<keyword evidence="2" id="KW-1185">Reference proteome</keyword>
<reference evidence="2" key="1">
    <citation type="journal article" date="2019" name="Int. J. Syst. Evol. Microbiol.">
        <title>The Global Catalogue of Microorganisms (GCM) 10K type strain sequencing project: providing services to taxonomists for standard genome sequencing and annotation.</title>
        <authorList>
            <consortium name="The Broad Institute Genomics Platform"/>
            <consortium name="The Broad Institute Genome Sequencing Center for Infectious Disease"/>
            <person name="Wu L."/>
            <person name="Ma J."/>
        </authorList>
    </citation>
    <scope>NUCLEOTIDE SEQUENCE [LARGE SCALE GENOMIC DNA]</scope>
    <source>
        <strain evidence="2">KCTC 33522</strain>
    </source>
</reference>
<proteinExistence type="predicted"/>
<organism evidence="1 2">
    <name type="scientific">Kurthia populi</name>
    <dbReference type="NCBI Taxonomy" id="1562132"/>
    <lineage>
        <taxon>Bacteria</taxon>
        <taxon>Bacillati</taxon>
        <taxon>Bacillota</taxon>
        <taxon>Bacilli</taxon>
        <taxon>Bacillales</taxon>
        <taxon>Caryophanaceae</taxon>
        <taxon>Kurthia</taxon>
    </lineage>
</organism>
<dbReference type="Proteomes" id="UP001597568">
    <property type="component" value="Unassembled WGS sequence"/>
</dbReference>
<evidence type="ECO:0000313" key="1">
    <source>
        <dbReference type="EMBL" id="MFD2868485.1"/>
    </source>
</evidence>